<organism evidence="2 3">
    <name type="scientific">Flavobacterium chilense</name>
    <dbReference type="NCBI Taxonomy" id="946677"/>
    <lineage>
        <taxon>Bacteria</taxon>
        <taxon>Pseudomonadati</taxon>
        <taxon>Bacteroidota</taxon>
        <taxon>Flavobacteriia</taxon>
        <taxon>Flavobacteriales</taxon>
        <taxon>Flavobacteriaceae</taxon>
        <taxon>Flavobacterium</taxon>
    </lineage>
</organism>
<feature type="transmembrane region" description="Helical" evidence="1">
    <location>
        <begin position="21"/>
        <end position="40"/>
    </location>
</feature>
<feature type="transmembrane region" description="Helical" evidence="1">
    <location>
        <begin position="52"/>
        <end position="74"/>
    </location>
</feature>
<dbReference type="STRING" id="946677.SAMN05444484_104212"/>
<keyword evidence="1" id="KW-0812">Transmembrane</keyword>
<protein>
    <recommendedName>
        <fullName evidence="4">DUF4184 family protein</fullName>
    </recommendedName>
</protein>
<feature type="transmembrane region" description="Helical" evidence="1">
    <location>
        <begin position="219"/>
        <end position="237"/>
    </location>
</feature>
<evidence type="ECO:0008006" key="4">
    <source>
        <dbReference type="Google" id="ProtNLM"/>
    </source>
</evidence>
<feature type="transmembrane region" description="Helical" evidence="1">
    <location>
        <begin position="189"/>
        <end position="207"/>
    </location>
</feature>
<reference evidence="3" key="1">
    <citation type="submission" date="2016-11" db="EMBL/GenBank/DDBJ databases">
        <authorList>
            <person name="Varghese N."/>
            <person name="Submissions S."/>
        </authorList>
    </citation>
    <scope>NUCLEOTIDE SEQUENCE [LARGE SCALE GENOMIC DNA]</scope>
    <source>
        <strain evidence="3">DSM 24724</strain>
    </source>
</reference>
<keyword evidence="1" id="KW-1133">Transmembrane helix</keyword>
<dbReference type="EMBL" id="FRBT01000004">
    <property type="protein sequence ID" value="SHM15549.1"/>
    <property type="molecule type" value="Genomic_DNA"/>
</dbReference>
<dbReference type="AlphaFoldDB" id="A0A1M7GI69"/>
<evidence type="ECO:0000313" key="2">
    <source>
        <dbReference type="EMBL" id="SHM15549.1"/>
    </source>
</evidence>
<name>A0A1M7GI69_9FLAO</name>
<dbReference type="InterPro" id="IPR025238">
    <property type="entry name" value="DUF4184"/>
</dbReference>
<evidence type="ECO:0000313" key="3">
    <source>
        <dbReference type="Proteomes" id="UP000184028"/>
    </source>
</evidence>
<dbReference type="Proteomes" id="UP000184028">
    <property type="component" value="Unassembled WGS sequence"/>
</dbReference>
<proteinExistence type="predicted"/>
<feature type="transmembrane region" description="Helical" evidence="1">
    <location>
        <begin position="106"/>
        <end position="123"/>
    </location>
</feature>
<dbReference type="OrthoDB" id="8481923at2"/>
<dbReference type="RefSeq" id="WP_068843932.1">
    <property type="nucleotide sequence ID" value="NZ_FRBT01000004.1"/>
</dbReference>
<keyword evidence="3" id="KW-1185">Reference proteome</keyword>
<sequence>MPFTFSHPAIILPFRYFHKKWFSLTSLIIGSMAPDFEYFIRMKVQSNYSHTLYGVFWFDLLLVLLLSFLFHNVVRNDLFFNSPSFIKSRVFIFTSFNWNHYFKENWVAIVISALIGILSHLFWDGFTHQQGYFTTHITELKNCITVLGNEIPFWKLAQHLSTAIGAIIIIASFFALPKNTTQPSAIHKQYWIMVVILTFTISILRFLGYLKYLNLGNTIVTVISAFMISLLISPLLIKFKASLKI</sequence>
<keyword evidence="1" id="KW-0472">Membrane</keyword>
<accession>A0A1M7GI69</accession>
<dbReference type="Pfam" id="PF13803">
    <property type="entry name" value="DUF4184"/>
    <property type="match status" value="1"/>
</dbReference>
<gene>
    <name evidence="2" type="ORF">SAMN05444484_104212</name>
</gene>
<evidence type="ECO:0000256" key="1">
    <source>
        <dbReference type="SAM" id="Phobius"/>
    </source>
</evidence>
<feature type="transmembrane region" description="Helical" evidence="1">
    <location>
        <begin position="156"/>
        <end position="177"/>
    </location>
</feature>